<dbReference type="RefSeq" id="WP_134175423.1">
    <property type="nucleotide sequence ID" value="NZ_SOCQ01000004.1"/>
</dbReference>
<name>A0A4R7VJA6_9PSED</name>
<reference evidence="3 4" key="1">
    <citation type="submission" date="2019-03" db="EMBL/GenBank/DDBJ databases">
        <title>Genomic analyses of the natural microbiome of Caenorhabditis elegans.</title>
        <authorList>
            <person name="Samuel B."/>
        </authorList>
    </citation>
    <scope>NUCLEOTIDE SEQUENCE [LARGE SCALE GENOMIC DNA]</scope>
    <source>
        <strain evidence="3 4">BIGb0525</strain>
    </source>
</reference>
<dbReference type="Proteomes" id="UP000295804">
    <property type="component" value="Unassembled WGS sequence"/>
</dbReference>
<keyword evidence="3" id="KW-0378">Hydrolase</keyword>
<dbReference type="InterPro" id="IPR052358">
    <property type="entry name" value="Aro_Compnd_Degr_Hydrolases"/>
</dbReference>
<dbReference type="Pfam" id="PF04909">
    <property type="entry name" value="Amidohydro_2"/>
    <property type="match status" value="1"/>
</dbReference>
<dbReference type="Gene3D" id="3.20.20.140">
    <property type="entry name" value="Metal-dependent hydrolases"/>
    <property type="match status" value="1"/>
</dbReference>
<dbReference type="EMBL" id="SOCQ01000004">
    <property type="protein sequence ID" value="TDV49513.1"/>
    <property type="molecule type" value="Genomic_DNA"/>
</dbReference>
<dbReference type="PANTHER" id="PTHR35563:SF2">
    <property type="entry name" value="BARREL METAL-DEPENDENT HYDROLASE, PUTATIVE (AFU_ORTHOLOGUE AFUA_1G16240)-RELATED"/>
    <property type="match status" value="1"/>
</dbReference>
<evidence type="ECO:0000256" key="1">
    <source>
        <dbReference type="SAM" id="SignalP"/>
    </source>
</evidence>
<evidence type="ECO:0000259" key="2">
    <source>
        <dbReference type="Pfam" id="PF04909"/>
    </source>
</evidence>
<feature type="signal peptide" evidence="1">
    <location>
        <begin position="1"/>
        <end position="33"/>
    </location>
</feature>
<dbReference type="SUPFAM" id="SSF51556">
    <property type="entry name" value="Metallo-dependent hydrolases"/>
    <property type="match status" value="1"/>
</dbReference>
<gene>
    <name evidence="3" type="ORF">EDF87_104159</name>
</gene>
<dbReference type="InterPro" id="IPR032466">
    <property type="entry name" value="Metal_Hydrolase"/>
</dbReference>
<dbReference type="InterPro" id="IPR006311">
    <property type="entry name" value="TAT_signal"/>
</dbReference>
<comment type="caution">
    <text evidence="3">The sequence shown here is derived from an EMBL/GenBank/DDBJ whole genome shotgun (WGS) entry which is preliminary data.</text>
</comment>
<dbReference type="GO" id="GO:0016787">
    <property type="term" value="F:hydrolase activity"/>
    <property type="evidence" value="ECO:0007669"/>
    <property type="project" value="UniProtKB-KW"/>
</dbReference>
<feature type="domain" description="Amidohydrolase-related" evidence="2">
    <location>
        <begin position="55"/>
        <end position="317"/>
    </location>
</feature>
<accession>A0A4R7VJA6</accession>
<proteinExistence type="predicted"/>
<organism evidence="3 4">
    <name type="scientific">Pseudomonas helmanticensis</name>
    <dbReference type="NCBI Taxonomy" id="1471381"/>
    <lineage>
        <taxon>Bacteria</taxon>
        <taxon>Pseudomonadati</taxon>
        <taxon>Pseudomonadota</taxon>
        <taxon>Gammaproteobacteria</taxon>
        <taxon>Pseudomonadales</taxon>
        <taxon>Pseudomonadaceae</taxon>
        <taxon>Pseudomonas</taxon>
    </lineage>
</organism>
<protein>
    <submittedName>
        <fullName evidence="3">Putative TIM-barrel fold metal-dependent hydrolase</fullName>
    </submittedName>
</protein>
<sequence>MNSMEMSRRRFVKTMTTVAGAGLAVSFAPFSNAGALYPFSEGSESPMLKVPHLACDCHHHIYDRAYPYIDDRNLPTASVADYLKLRSRLRLTRSVAIQPSSYGTDNRCLVAALSQLGSSSRGIAVVDDTVESGELKRLEAAGVRGLRFNLGVASVTTPEMIKPLAQLIADLGWHIEIHMRADELLGMKEILADLPVQIVFDHFGRIPHPAGINHPAYALIADLVSQDRAWVKISGAYQDSVLGGPAYDDVKSLAQTMIELAPNRVIWGSDWPHPSLQTKHQPMPDDAGMMDLLSVWARSEDDVNKILVDNPARLYGF</sequence>
<dbReference type="PROSITE" id="PS51318">
    <property type="entry name" value="TAT"/>
    <property type="match status" value="1"/>
</dbReference>
<dbReference type="PANTHER" id="PTHR35563">
    <property type="entry name" value="BARREL METAL-DEPENDENT HYDROLASE, PUTATIVE (AFU_ORTHOLOGUE AFUA_1G16240)-RELATED"/>
    <property type="match status" value="1"/>
</dbReference>
<evidence type="ECO:0000313" key="3">
    <source>
        <dbReference type="EMBL" id="TDV49513.1"/>
    </source>
</evidence>
<dbReference type="AlphaFoldDB" id="A0A4R7VJA6"/>
<keyword evidence="1" id="KW-0732">Signal</keyword>
<dbReference type="InterPro" id="IPR006680">
    <property type="entry name" value="Amidohydro-rel"/>
</dbReference>
<feature type="chain" id="PRO_5020751747" evidence="1">
    <location>
        <begin position="34"/>
        <end position="317"/>
    </location>
</feature>
<evidence type="ECO:0000313" key="4">
    <source>
        <dbReference type="Proteomes" id="UP000295804"/>
    </source>
</evidence>